<feature type="region of interest" description="Disordered" evidence="1">
    <location>
        <begin position="134"/>
        <end position="176"/>
    </location>
</feature>
<protein>
    <submittedName>
        <fullName evidence="2">Uncharacterized protein</fullName>
    </submittedName>
</protein>
<dbReference type="EMBL" id="NHYE01000247">
    <property type="protein sequence ID" value="PPR06767.1"/>
    <property type="molecule type" value="Genomic_DNA"/>
</dbReference>
<accession>A0A409YUQ9</accession>
<dbReference type="InParanoid" id="A0A409YUQ9"/>
<comment type="caution">
    <text evidence="2">The sequence shown here is derived from an EMBL/GenBank/DDBJ whole genome shotgun (WGS) entry which is preliminary data.</text>
</comment>
<organism evidence="2 3">
    <name type="scientific">Gymnopilus dilepis</name>
    <dbReference type="NCBI Taxonomy" id="231916"/>
    <lineage>
        <taxon>Eukaryota</taxon>
        <taxon>Fungi</taxon>
        <taxon>Dikarya</taxon>
        <taxon>Basidiomycota</taxon>
        <taxon>Agaricomycotina</taxon>
        <taxon>Agaricomycetes</taxon>
        <taxon>Agaricomycetidae</taxon>
        <taxon>Agaricales</taxon>
        <taxon>Agaricineae</taxon>
        <taxon>Hymenogastraceae</taxon>
        <taxon>Gymnopilus</taxon>
    </lineage>
</organism>
<evidence type="ECO:0000313" key="2">
    <source>
        <dbReference type="EMBL" id="PPR06767.1"/>
    </source>
</evidence>
<dbReference type="AlphaFoldDB" id="A0A409YUQ9"/>
<keyword evidence="3" id="KW-1185">Reference proteome</keyword>
<reference evidence="2 3" key="1">
    <citation type="journal article" date="2018" name="Evol. Lett.">
        <title>Horizontal gene cluster transfer increased hallucinogenic mushroom diversity.</title>
        <authorList>
            <person name="Reynolds H.T."/>
            <person name="Vijayakumar V."/>
            <person name="Gluck-Thaler E."/>
            <person name="Korotkin H.B."/>
            <person name="Matheny P.B."/>
            <person name="Slot J.C."/>
        </authorList>
    </citation>
    <scope>NUCLEOTIDE SEQUENCE [LARGE SCALE GENOMIC DNA]</scope>
    <source>
        <strain evidence="2 3">SRW20</strain>
    </source>
</reference>
<evidence type="ECO:0000313" key="3">
    <source>
        <dbReference type="Proteomes" id="UP000284706"/>
    </source>
</evidence>
<sequence>MLTVSRTPVSETWLSSLPLTPKNHRPLDTHASIKLKRDRYSVSTINTDLFPELLSWSAMMSNQPISPSQSLPSDVSRPSDLDTVMEITVCLPAIFDPTTLDFGFDPSCFDGLDDTLLYSPLSAFADICWSELHSSSERGSTSGPLPPKRQSWHRRTRSPLVASTSSDDSDTESDDCKTFIEDGEVEPIIGSGLLSGIQAVGDFMSYDASPQSLYFSDNYATSFMLFESRLASPNPKESVGSFPVRAPQHRKNMSTRFAAFRAHLHLS</sequence>
<evidence type="ECO:0000256" key="1">
    <source>
        <dbReference type="SAM" id="MobiDB-lite"/>
    </source>
</evidence>
<proteinExistence type="predicted"/>
<dbReference type="Proteomes" id="UP000284706">
    <property type="component" value="Unassembled WGS sequence"/>
</dbReference>
<gene>
    <name evidence="2" type="ORF">CVT26_003918</name>
</gene>
<dbReference type="OrthoDB" id="2793621at2759"/>
<name>A0A409YUQ9_9AGAR</name>